<dbReference type="Proteomes" id="UP000664303">
    <property type="component" value="Unassembled WGS sequence"/>
</dbReference>
<feature type="domain" description="FMN hydroxy acid dehydrogenase" evidence="8">
    <location>
        <begin position="3"/>
        <end position="383"/>
    </location>
</feature>
<keyword evidence="3 7" id="KW-0288">FMN</keyword>
<evidence type="ECO:0000259" key="8">
    <source>
        <dbReference type="PROSITE" id="PS51349"/>
    </source>
</evidence>
<feature type="binding site" evidence="7">
    <location>
        <position position="29"/>
    </location>
    <ligand>
        <name>glyoxylate</name>
        <dbReference type="ChEBI" id="CHEBI:36655"/>
    </ligand>
</feature>
<evidence type="ECO:0000256" key="1">
    <source>
        <dbReference type="ARBA" id="ARBA00001917"/>
    </source>
</evidence>
<dbReference type="EC" id="1.1.1.27" evidence="9"/>
<dbReference type="InterPro" id="IPR012133">
    <property type="entry name" value="Alpha-hydoxy_acid_DH_FMN"/>
</dbReference>
<feature type="binding site" evidence="7">
    <location>
        <begin position="313"/>
        <end position="317"/>
    </location>
    <ligand>
        <name>FMN</name>
        <dbReference type="ChEBI" id="CHEBI:58210"/>
    </ligand>
</feature>
<keyword evidence="2 7" id="KW-0285">Flavoprotein</keyword>
<dbReference type="SUPFAM" id="SSF51395">
    <property type="entry name" value="FMN-linked oxidoreductases"/>
    <property type="match status" value="1"/>
</dbReference>
<feature type="binding site" evidence="7">
    <location>
        <position position="169"/>
    </location>
    <ligand>
        <name>glyoxylate</name>
        <dbReference type="ChEBI" id="CHEBI:36655"/>
    </ligand>
</feature>
<organism evidence="9 10">
    <name type="scientific">Parahaliea mediterranea</name>
    <dbReference type="NCBI Taxonomy" id="651086"/>
    <lineage>
        <taxon>Bacteria</taxon>
        <taxon>Pseudomonadati</taxon>
        <taxon>Pseudomonadota</taxon>
        <taxon>Gammaproteobacteria</taxon>
        <taxon>Cellvibrionales</taxon>
        <taxon>Halieaceae</taxon>
        <taxon>Parahaliea</taxon>
    </lineage>
</organism>
<evidence type="ECO:0000256" key="2">
    <source>
        <dbReference type="ARBA" id="ARBA00022630"/>
    </source>
</evidence>
<dbReference type="PROSITE" id="PS00557">
    <property type="entry name" value="FMN_HYDROXY_ACID_DH_1"/>
    <property type="match status" value="1"/>
</dbReference>
<name>A0A939IJH5_9GAMM</name>
<dbReference type="FunFam" id="3.20.20.70:FF:000029">
    <property type="entry name" value="L-lactate dehydrogenase"/>
    <property type="match status" value="1"/>
</dbReference>
<evidence type="ECO:0000256" key="4">
    <source>
        <dbReference type="ARBA" id="ARBA00023002"/>
    </source>
</evidence>
<dbReference type="GO" id="GO:0005886">
    <property type="term" value="C:plasma membrane"/>
    <property type="evidence" value="ECO:0007669"/>
    <property type="project" value="TreeGrafter"/>
</dbReference>
<dbReference type="GO" id="GO:0004459">
    <property type="term" value="F:L-lactate dehydrogenase (NAD+) activity"/>
    <property type="evidence" value="ECO:0007669"/>
    <property type="project" value="UniProtKB-EC"/>
</dbReference>
<dbReference type="GO" id="GO:0009060">
    <property type="term" value="P:aerobic respiration"/>
    <property type="evidence" value="ECO:0007669"/>
    <property type="project" value="TreeGrafter"/>
</dbReference>
<dbReference type="InterPro" id="IPR008259">
    <property type="entry name" value="FMN_hydac_DH_AS"/>
</dbReference>
<dbReference type="InterPro" id="IPR000262">
    <property type="entry name" value="FMN-dep_DH"/>
</dbReference>
<evidence type="ECO:0000256" key="7">
    <source>
        <dbReference type="PIRSR" id="PIRSR000138-2"/>
    </source>
</evidence>
<evidence type="ECO:0000256" key="5">
    <source>
        <dbReference type="ARBA" id="ARBA00024042"/>
    </source>
</evidence>
<dbReference type="Pfam" id="PF01070">
    <property type="entry name" value="FMN_dh"/>
    <property type="match status" value="1"/>
</dbReference>
<dbReference type="InterPro" id="IPR013785">
    <property type="entry name" value="Aldolase_TIM"/>
</dbReference>
<feature type="binding site" evidence="7">
    <location>
        <position position="280"/>
    </location>
    <ligand>
        <name>FMN</name>
        <dbReference type="ChEBI" id="CHEBI:58210"/>
    </ligand>
</feature>
<dbReference type="CDD" id="cd02809">
    <property type="entry name" value="alpha_hydroxyacid_oxid_FMN"/>
    <property type="match status" value="1"/>
</dbReference>
<evidence type="ECO:0000256" key="3">
    <source>
        <dbReference type="ARBA" id="ARBA00022643"/>
    </source>
</evidence>
<reference evidence="9" key="1">
    <citation type="submission" date="2021-02" db="EMBL/GenBank/DDBJ databases">
        <title>PHA producing bacteria isolated from coastal sediment in Guangdong, Shenzhen.</title>
        <authorList>
            <person name="Zheng W."/>
            <person name="Yu S."/>
            <person name="Huang Y."/>
        </authorList>
    </citation>
    <scope>NUCLEOTIDE SEQUENCE</scope>
    <source>
        <strain evidence="9">TN14-10</strain>
    </source>
</reference>
<feature type="binding site" evidence="7">
    <location>
        <position position="258"/>
    </location>
    <ligand>
        <name>FMN</name>
        <dbReference type="ChEBI" id="CHEBI:58210"/>
    </ligand>
</feature>
<evidence type="ECO:0000313" key="9">
    <source>
        <dbReference type="EMBL" id="MBN7797669.1"/>
    </source>
</evidence>
<comment type="caution">
    <text evidence="9">The sequence shown here is derived from an EMBL/GenBank/DDBJ whole genome shotgun (WGS) entry which is preliminary data.</text>
</comment>
<feature type="binding site" evidence="7">
    <location>
        <position position="282"/>
    </location>
    <ligand>
        <name>glyoxylate</name>
        <dbReference type="ChEBI" id="CHEBI:36655"/>
    </ligand>
</feature>
<feature type="binding site" evidence="7">
    <location>
        <position position="160"/>
    </location>
    <ligand>
        <name>FMN</name>
        <dbReference type="ChEBI" id="CHEBI:58210"/>
    </ligand>
</feature>
<dbReference type="NCBIfam" id="NF008398">
    <property type="entry name" value="PRK11197.1"/>
    <property type="match status" value="1"/>
</dbReference>
<dbReference type="Gene3D" id="3.20.20.70">
    <property type="entry name" value="Aldolase class I"/>
    <property type="match status" value="1"/>
</dbReference>
<dbReference type="GO" id="GO:0010181">
    <property type="term" value="F:FMN binding"/>
    <property type="evidence" value="ECO:0007669"/>
    <property type="project" value="InterPro"/>
</dbReference>
<feature type="binding site" evidence="7">
    <location>
        <position position="134"/>
    </location>
    <ligand>
        <name>glyoxylate</name>
        <dbReference type="ChEBI" id="CHEBI:36655"/>
    </ligand>
</feature>
<accession>A0A939IJH5</accession>
<feature type="binding site" evidence="7">
    <location>
        <position position="285"/>
    </location>
    <ligand>
        <name>glyoxylate</name>
        <dbReference type="ChEBI" id="CHEBI:36655"/>
    </ligand>
</feature>
<sequence length="383" mass="42017">MSIFDVVPVTAEDHRRRARRRVPRFLFDYLDGAANDELTLRANVSDVRALRLKQRVMRDVSSVSTDCEMLGFKARMPLVLAPVGMAGIYARRGEVQGARAAGNQQVPFTLSTVGICPLEEVQAATHAPFWFQLYMLRDREFILRLLQRAKAAGCTTLAFTVDLPLPGMRLRDYRNGMLGGGLPGKLSKLAQLAISPAWAWDVGIKGKPHTFGNIAEKIPNPEDLDLYKTFIDSQFDPSCTWDDIRWLREQWEGKLLVKGVMEADDARAAVDAGCDAVLVSNHGARQLDSVASSIAKLPGVVDAVGEQVEVYVDGGIRSGIDTVKALCLGARGVFLGRPWIYALASRGQAGVEQLLELFQKEMATAMALMGVNCLEELGPDLLD</sequence>
<dbReference type="InterPro" id="IPR037396">
    <property type="entry name" value="FMN_HAD"/>
</dbReference>
<feature type="binding site" evidence="7">
    <location>
        <position position="111"/>
    </location>
    <ligand>
        <name>FMN</name>
        <dbReference type="ChEBI" id="CHEBI:58210"/>
    </ligand>
</feature>
<dbReference type="PROSITE" id="PS51349">
    <property type="entry name" value="FMN_HYDROXY_ACID_DH_2"/>
    <property type="match status" value="1"/>
</dbReference>
<dbReference type="RefSeq" id="WP_206561118.1">
    <property type="nucleotide sequence ID" value="NZ_JAFKCZ010000009.1"/>
</dbReference>
<dbReference type="PANTHER" id="PTHR10578">
    <property type="entry name" value="S -2-HYDROXY-ACID OXIDASE-RELATED"/>
    <property type="match status" value="1"/>
</dbReference>
<keyword evidence="10" id="KW-1185">Reference proteome</keyword>
<feature type="binding site" evidence="7">
    <location>
        <begin position="336"/>
        <end position="337"/>
    </location>
    <ligand>
        <name>FMN</name>
        <dbReference type="ChEBI" id="CHEBI:58210"/>
    </ligand>
</feature>
<comment type="similarity">
    <text evidence="5">Belongs to the FMN-dependent alpha-hydroxy acid dehydrogenase family.</text>
</comment>
<feature type="binding site" evidence="7">
    <location>
        <position position="132"/>
    </location>
    <ligand>
        <name>glyoxylate</name>
        <dbReference type="ChEBI" id="CHEBI:36655"/>
    </ligand>
</feature>
<dbReference type="PANTHER" id="PTHR10578:SF85">
    <property type="entry name" value="L-LACTATE DEHYDROGENASE"/>
    <property type="match status" value="1"/>
</dbReference>
<proteinExistence type="inferred from homology"/>
<evidence type="ECO:0000313" key="10">
    <source>
        <dbReference type="Proteomes" id="UP000664303"/>
    </source>
</evidence>
<comment type="cofactor">
    <cofactor evidence="1">
        <name>FMN</name>
        <dbReference type="ChEBI" id="CHEBI:58210"/>
    </cofactor>
</comment>
<keyword evidence="4 9" id="KW-0560">Oxidoreductase</keyword>
<feature type="binding site" evidence="7">
    <location>
        <begin position="82"/>
        <end position="84"/>
    </location>
    <ligand>
        <name>FMN</name>
        <dbReference type="ChEBI" id="CHEBI:58210"/>
    </ligand>
</feature>
<feature type="active site" description="Proton acceptor" evidence="6">
    <location>
        <position position="282"/>
    </location>
</feature>
<dbReference type="AlphaFoldDB" id="A0A939IJH5"/>
<evidence type="ECO:0000256" key="6">
    <source>
        <dbReference type="PIRSR" id="PIRSR000138-1"/>
    </source>
</evidence>
<gene>
    <name evidence="9" type="ORF">JYP50_13745</name>
</gene>
<protein>
    <submittedName>
        <fullName evidence="9">L-lactate dehydrogenase</fullName>
        <ecNumber evidence="9">1.1.1.27</ecNumber>
    </submittedName>
</protein>
<dbReference type="EMBL" id="JAFKCZ010000009">
    <property type="protein sequence ID" value="MBN7797669.1"/>
    <property type="molecule type" value="Genomic_DNA"/>
</dbReference>
<dbReference type="PIRSF" id="PIRSF000138">
    <property type="entry name" value="Al-hdrx_acd_dh"/>
    <property type="match status" value="1"/>
</dbReference>